<dbReference type="PANTHER" id="PTHR13367:SF34">
    <property type="match status" value="1"/>
</dbReference>
<evidence type="ECO:0000256" key="2">
    <source>
        <dbReference type="ARBA" id="ARBA00012759"/>
    </source>
</evidence>
<comment type="catalytic activity">
    <reaction evidence="1">
        <text>Thiol-dependent hydrolysis of ester, thioester, amide, peptide and isopeptide bonds formed by the C-terminal Gly of ubiquitin (a 76-residue protein attached to proteins as an intracellular targeting signal).</text>
        <dbReference type="EC" id="3.4.19.12"/>
    </reaction>
</comment>
<dbReference type="Pfam" id="PF20255">
    <property type="entry name" value="DUF6606"/>
    <property type="match status" value="1"/>
</dbReference>
<dbReference type="InterPro" id="IPR051346">
    <property type="entry name" value="OTU_Deubiquitinase"/>
</dbReference>
<keyword evidence="6" id="KW-0788">Thiol protease</keyword>
<proteinExistence type="predicted"/>
<name>A0A5M9J8A2_MONFR</name>
<reference evidence="10 11" key="1">
    <citation type="submission" date="2019-06" db="EMBL/GenBank/DDBJ databases">
        <title>Genome Sequence of the Brown Rot Fungal Pathogen Monilinia fructicola.</title>
        <authorList>
            <person name="De Miccolis Angelini R.M."/>
            <person name="Landi L."/>
            <person name="Abate D."/>
            <person name="Pollastro S."/>
            <person name="Romanazzi G."/>
            <person name="Faretra F."/>
        </authorList>
    </citation>
    <scope>NUCLEOTIDE SEQUENCE [LARGE SCALE GENOMIC DNA]</scope>
    <source>
        <strain evidence="10 11">Mfrc123</strain>
    </source>
</reference>
<feature type="domain" description="DUF6606" evidence="9">
    <location>
        <begin position="7"/>
        <end position="216"/>
    </location>
</feature>
<dbReference type="InterPro" id="IPR046541">
    <property type="entry name" value="DUF6606"/>
</dbReference>
<evidence type="ECO:0000259" key="8">
    <source>
        <dbReference type="Pfam" id="PF12359"/>
    </source>
</evidence>
<evidence type="ECO:0000313" key="11">
    <source>
        <dbReference type="Proteomes" id="UP000322873"/>
    </source>
</evidence>
<keyword evidence="3" id="KW-0645">Protease</keyword>
<evidence type="ECO:0000256" key="5">
    <source>
        <dbReference type="ARBA" id="ARBA00022801"/>
    </source>
</evidence>
<dbReference type="PANTHER" id="PTHR13367">
    <property type="entry name" value="UBIQUITIN THIOESTERASE"/>
    <property type="match status" value="1"/>
</dbReference>
<gene>
    <name evidence="10" type="ORF">EYC84_011881</name>
</gene>
<feature type="domain" description="DUF3638" evidence="7">
    <location>
        <begin position="1933"/>
        <end position="2158"/>
    </location>
</feature>
<comment type="caution">
    <text evidence="10">The sequence shown here is derived from an EMBL/GenBank/DDBJ whole genome shotgun (WGS) entry which is preliminary data.</text>
</comment>
<evidence type="ECO:0000259" key="9">
    <source>
        <dbReference type="Pfam" id="PF20255"/>
    </source>
</evidence>
<organism evidence="10 11">
    <name type="scientific">Monilinia fructicola</name>
    <name type="common">Brown rot fungus</name>
    <name type="synonym">Ciboria fructicola</name>
    <dbReference type="NCBI Taxonomy" id="38448"/>
    <lineage>
        <taxon>Eukaryota</taxon>
        <taxon>Fungi</taxon>
        <taxon>Dikarya</taxon>
        <taxon>Ascomycota</taxon>
        <taxon>Pezizomycotina</taxon>
        <taxon>Leotiomycetes</taxon>
        <taxon>Helotiales</taxon>
        <taxon>Sclerotiniaceae</taxon>
        <taxon>Monilinia</taxon>
    </lineage>
</organism>
<feature type="domain" description="DUF3645" evidence="8">
    <location>
        <begin position="2287"/>
        <end position="2319"/>
    </location>
</feature>
<dbReference type="Pfam" id="PF12340">
    <property type="entry name" value="DUF3638"/>
    <property type="match status" value="1"/>
</dbReference>
<dbReference type="InterPro" id="IPR022099">
    <property type="entry name" value="DUF3638"/>
</dbReference>
<accession>A0A5M9J8A2</accession>
<dbReference type="GO" id="GO:0006508">
    <property type="term" value="P:proteolysis"/>
    <property type="evidence" value="ECO:0007669"/>
    <property type="project" value="UniProtKB-KW"/>
</dbReference>
<dbReference type="InterPro" id="IPR022105">
    <property type="entry name" value="DUF3645"/>
</dbReference>
<protein>
    <recommendedName>
        <fullName evidence="2">ubiquitinyl hydrolase 1</fullName>
        <ecNumber evidence="2">3.4.19.12</ecNumber>
    </recommendedName>
</protein>
<dbReference type="Proteomes" id="UP000322873">
    <property type="component" value="Unassembled WGS sequence"/>
</dbReference>
<dbReference type="VEuPathDB" id="FungiDB:MFRU_036g00380"/>
<evidence type="ECO:0000256" key="6">
    <source>
        <dbReference type="ARBA" id="ARBA00022807"/>
    </source>
</evidence>
<evidence type="ECO:0000313" key="10">
    <source>
        <dbReference type="EMBL" id="KAA8563866.1"/>
    </source>
</evidence>
<evidence type="ECO:0000259" key="7">
    <source>
        <dbReference type="Pfam" id="PF12340"/>
    </source>
</evidence>
<dbReference type="EMBL" id="VICG01000016">
    <property type="protein sequence ID" value="KAA8563866.1"/>
    <property type="molecule type" value="Genomic_DNA"/>
</dbReference>
<keyword evidence="11" id="KW-1185">Reference proteome</keyword>
<sequence>MVKNLASDENDTTGPASKVISSLEKMEAEDVYAIHVEQQNAGIIIRRFTTEYSFETFELSPKNEDATTTTGRLRRYFPGPAVAVPHSRINEGAFQEVLHQCIEELVRETPIIVQPRSVKANAVDIEIRDTVDPALVTSMLTEFLHAAGRRHDVNRIQKRTREVIQWYNCLEPWRRSPRWLLLRVCLQTGLVEEKNDTVRHIQYKSFMIFFMCQILRHALQLSKSREMLFIMSMKIQRRLLKLNTFMYSKMKSEVQEVLFNVSCHLKMRVPGALLLSYPDIAALNPQRDTKLSMQSLGPYITGLSTRQRPKLRLTSVEPQCHMRVDQTSPRLPDIQWLSWVSETNREETLLALADLELWVTDHLDCWLKMNRTFETSCVALASLISFYQELSGQLYDGIPEDQSIRILTLLDLWVALDKCATDQEPLLKDYQCGFTSSLFYRLLLSKKQQMIRLGSIEKYISGRASTSSSTKPCVFSESNTSTSFSVRYFDQSPRHQSLRERIKSDAVTERIVKRTELETKLKKFAAWKELDRSSVCTQTKVFRGRGRDRHEVMVHADDCPKCIAKTNARSVQVYVHEWPLSENELEAKSVVFELDVPKVISAWRDCTYSLLFDIFSPNSKDSKPKINYYNFEKTPLVDYVLNDLGRIRLGSVTKPFIVTHYNQKAIYEATEENILKPCGMNYVLVDCYKSRQTAITKASISNLDIQKLCTIQLSPAFINVQPFLDCTEHTTNEVLAKQIDCPATLTLHQFYQFASLRCGYNLQWMNILREMETRILDLNRDEVFQLITQAAWQAGPSVCNLACRDSHQDLRRKSFGTHLLSALDTVISTVESNWQGAGAVRIVTMLTARLLSISSHDLVHQRCLQLLLRIRLITISWTRDAINMLHDCQFQDKLVLLEIRALEIALTCSGTFDVEICHLGTILNTIRSQNIFIETLITIHDRRPASTDNLPPVMRMCLRRFNRIAHRAEKILHDIVLKDKEGIDSTIRYLWPGYKAGISWIALDSPNERWLETSTAKSSGQKSLSVVLNILNGELLINGCPLARLPRNYEAHATYRQIFGEKILDVIPSTMPGMAFETRKSIFDQQVHFNMIGNELIIRTRKRHECFEVIPKHILENDFSNSFVNNYIFMRNDKSGIIQLRPLDLPWVSSHNGWQIEPFLHKHFHLSKGSTAVVDIRSPTAIALSTVLNSLESLSHIDMVFNGYDKKLEIHLPRFKLDFYNNLKDSRLVSKQFRGMFVDENQNIGTFTGLWLFQTERSPSRHTMAHVQVKIDTGSRKHCGYHDYRIDNQLGRLADNGSLLTKLYKLQLHALTSDIIPDALTGRTGTEEALAGLSSASLLSFYTLSSSEIGLLLKLRDLTPKFVYYPPEKNYMQIVSWSTLPTLSQHEAFSEKVDCIFKYAKSLAPFQNELSQKLEIPEFHDRCAASLITKAMIRNSVNRVDSFGAERFTADKDTEYQARDGSCDARRREAVYNTAKLVNSWPRCLNVCKGLQGIMDSLPSCISGPGSNQTTVVGYNRTWLDSPEDFLPNNWYSIYQTLSASNESRDKYRIMIFLSTLAFAQKVDQVFIHSLLAFATNPSFRGIQLPRYDFFDLSKGSEPDKHALTRIFNSMAYSYYNTPASKLVRDQFETEREATVRMKQIYIDCKERAVKTGVSSLMAQWPTEILVAPTGTGCWSYIDVQNAIDTAQPSFTIWFRNKEFKKHILLIQAALDNIHPIDCTTAHTWIDHVKPTTSKYNPLPTYIALMDLLQNHPPSFINSEKLFKFESLLITKILPFTNNDDQSKASELLLELIQHTSGSFETQYCRHFKESVNALKEIPCAQLAPLALSYAFSNCLEQCQALVRTMYLGIQEQLMSSIEVFGKIESMTMLPRLTHITILSLLAESHPIQLSREWRHAIVCFGLVLSTLQRLERLVACEVNSAELLMELSNPGHEGWDPFKYPDRLLLELENGILIRKDQARISKEMIDPSSGANSAMQLNMGLGKSSVIVPTVACALADKTKLCRVVVLRALSKQMMRLLVNKLGGMINRRIFFLPISRALQMNVEEAEQLREIYETCMNSGGVLLVQPEHLLSLELMGLEMVLSGGKSANVGRIINDTQAWLFKNSRDVLDESDEILNVRYELIYTVGRQQPIDLAHKRWMLVQRVLAVMSDCVQAVAKRYDYGLELEGLPQNGEFARLRILQPSVGDILIEQMARHILDQGLPALSFFRFTKTDRDTLFRFITDPKLDEKEYLGVMQMAFTNKSVEKDSTNDDIKKSLLLLRGLFAHGTLQFTFSKRFRVDFGLDLKRSSLAVPYHGKDLPAARSEFSHPETTIVLTCLSYYYEGLSESQAMECFKQLFKSDNSQGEYEKWTRNCPNVGSRFKQLSGVNLSHLSQWSENVYTNLRRSKEMIDFYLCHLVFPKEMKEFPKKISSSGWDIAQTKTHSLTGFSGTNDSKYVLPLSIQQRDLPEQLSTNAEVLACLLRPENTFDFSIKSEKFNAEVLIDLAVTSKLTVRVILDVGAQVLELRNEEVASRWLSKLRGTEVQAAVFFDSSDELCILNHDGETELLSVSPFAKQMDRCVIYLDEAHTRGTDLKLPVDFRAIVTLGPDLNKDRLTQACMRMRKLGKGQSVIFCAPKEIQRKILECTHMTQSDQIEVKHVLLWSIKNTLKNVHKCVLPWAIQGKRHYERLQALNASPGIIPDSVQEPEAQTLEERYGLGKDKSDESWLADTTPSTGMKYATELSSIRDKCSEFGFTSFAGANLHEEQERELQPEKEVEVQAKHAPSVPALTHILHPDIKALVLKGTMTQGLSSGFLPAFALFGSTSAKSYFDTSKWPGGLWITRDYKDTVGMSQFDDQDSFLRPAHWIVTFKQGRETCCVIFSPFEIQELRPLIEKYKKVTLSIYSPRLSLSLRSFENLDIHTVPRLPSSWTIPSTIMQLNLFAGQLYLRSYNEYIHLCQFLGLCYRAVQNDDIRIAFDNFVHVSSRAAFDPVMKKVCPFEESPVGFLQRVFALRRKGQSFEDSHMGKILNGELLKREDFEEVHD</sequence>
<dbReference type="GO" id="GO:0004843">
    <property type="term" value="F:cysteine-type deubiquitinase activity"/>
    <property type="evidence" value="ECO:0007669"/>
    <property type="project" value="UniProtKB-EC"/>
</dbReference>
<evidence type="ECO:0000256" key="4">
    <source>
        <dbReference type="ARBA" id="ARBA00022786"/>
    </source>
</evidence>
<evidence type="ECO:0000256" key="3">
    <source>
        <dbReference type="ARBA" id="ARBA00022670"/>
    </source>
</evidence>
<dbReference type="EC" id="3.4.19.12" evidence="2"/>
<evidence type="ECO:0000256" key="1">
    <source>
        <dbReference type="ARBA" id="ARBA00000707"/>
    </source>
</evidence>
<keyword evidence="5" id="KW-0378">Hydrolase</keyword>
<dbReference type="Pfam" id="PF12359">
    <property type="entry name" value="DUF3645"/>
    <property type="match status" value="1"/>
</dbReference>
<keyword evidence="4" id="KW-0833">Ubl conjugation pathway</keyword>